<dbReference type="InterPro" id="IPR007809">
    <property type="entry name" value="FlgN-like"/>
</dbReference>
<dbReference type="InterPro" id="IPR036679">
    <property type="entry name" value="FlgN-like_sf"/>
</dbReference>
<dbReference type="GO" id="GO:0044780">
    <property type="term" value="P:bacterial-type flagellum assembly"/>
    <property type="evidence" value="ECO:0007669"/>
    <property type="project" value="InterPro"/>
</dbReference>
<dbReference type="STRING" id="392015.SAMN05421543_12610"/>
<dbReference type="Gene3D" id="1.20.58.300">
    <property type="entry name" value="FlgN-like"/>
    <property type="match status" value="1"/>
</dbReference>
<dbReference type="Pfam" id="PF05130">
    <property type="entry name" value="FlgN"/>
    <property type="match status" value="1"/>
</dbReference>
<organism evidence="2 3">
    <name type="scientific">Alicyclobacillus macrosporangiidus</name>
    <dbReference type="NCBI Taxonomy" id="392015"/>
    <lineage>
        <taxon>Bacteria</taxon>
        <taxon>Bacillati</taxon>
        <taxon>Bacillota</taxon>
        <taxon>Bacilli</taxon>
        <taxon>Bacillales</taxon>
        <taxon>Alicyclobacillaceae</taxon>
        <taxon>Alicyclobacillus</taxon>
    </lineage>
</organism>
<keyword evidence="1" id="KW-1005">Bacterial flagellum biogenesis</keyword>
<dbReference type="SUPFAM" id="SSF140566">
    <property type="entry name" value="FlgN-like"/>
    <property type="match status" value="1"/>
</dbReference>
<dbReference type="EMBL" id="FPBV01000026">
    <property type="protein sequence ID" value="SFV05203.1"/>
    <property type="molecule type" value="Genomic_DNA"/>
</dbReference>
<evidence type="ECO:0000313" key="2">
    <source>
        <dbReference type="EMBL" id="SFV05203.1"/>
    </source>
</evidence>
<sequence length="167" mass="19225">MHQPLQHLATVLDKLLAEHERLLRLSQRQKQVLVARRMNEIQRVTAEMQASITRVHELEASRQEITEALAESWGLSVDTLTLTTIEDRVGRTDPRLAGRLAHTGRRLRDTLSLLAQQNRENQRLTEQWTQYTTQMFEWVARHTGTAGYHPAQSPDGTPRNLVFDLKA</sequence>
<evidence type="ECO:0000313" key="3">
    <source>
        <dbReference type="Proteomes" id="UP000183508"/>
    </source>
</evidence>
<dbReference type="AlphaFoldDB" id="A0A1I7L636"/>
<accession>A0A1I7L636</accession>
<name>A0A1I7L636_9BACL</name>
<reference evidence="3" key="1">
    <citation type="submission" date="2016-10" db="EMBL/GenBank/DDBJ databases">
        <authorList>
            <person name="Varghese N."/>
        </authorList>
    </citation>
    <scope>NUCLEOTIDE SEQUENCE [LARGE SCALE GENOMIC DNA]</scope>
    <source>
        <strain evidence="3">DSM 17980</strain>
    </source>
</reference>
<gene>
    <name evidence="2" type="ORF">SAMN05421543_12610</name>
</gene>
<proteinExistence type="predicted"/>
<protein>
    <submittedName>
        <fullName evidence="2">FlgN protein</fullName>
    </submittedName>
</protein>
<keyword evidence="3" id="KW-1185">Reference proteome</keyword>
<dbReference type="RefSeq" id="WP_074955915.1">
    <property type="nucleotide sequence ID" value="NZ_FPBV01000026.1"/>
</dbReference>
<dbReference type="Proteomes" id="UP000183508">
    <property type="component" value="Unassembled WGS sequence"/>
</dbReference>
<evidence type="ECO:0000256" key="1">
    <source>
        <dbReference type="ARBA" id="ARBA00022795"/>
    </source>
</evidence>